<accession>A0AA35LIS0</accession>
<evidence type="ECO:0000256" key="10">
    <source>
        <dbReference type="ARBA" id="ARBA00022982"/>
    </source>
</evidence>
<evidence type="ECO:0000313" key="19">
    <source>
        <dbReference type="Proteomes" id="UP001178461"/>
    </source>
</evidence>
<evidence type="ECO:0000256" key="11">
    <source>
        <dbReference type="ARBA" id="ARBA00022989"/>
    </source>
</evidence>
<evidence type="ECO:0000256" key="6">
    <source>
        <dbReference type="ARBA" id="ARBA00022448"/>
    </source>
</evidence>
<evidence type="ECO:0000313" key="18">
    <source>
        <dbReference type="EMBL" id="CAI5797075.1"/>
    </source>
</evidence>
<feature type="region of interest" description="Disordered" evidence="16">
    <location>
        <begin position="1"/>
        <end position="30"/>
    </location>
</feature>
<feature type="compositionally biased region" description="Pro residues" evidence="16">
    <location>
        <begin position="1"/>
        <end position="18"/>
    </location>
</feature>
<evidence type="ECO:0000256" key="1">
    <source>
        <dbReference type="ARBA" id="ARBA00003195"/>
    </source>
</evidence>
<dbReference type="PANTHER" id="PTHR15469:SF0">
    <property type="entry name" value="NADH DEHYDROGENASE [UBIQUINONE] 1 BETA SUBCOMPLEX SUBUNIT 4"/>
    <property type="match status" value="1"/>
</dbReference>
<evidence type="ECO:0000256" key="8">
    <source>
        <dbReference type="ARBA" id="ARBA00022692"/>
    </source>
</evidence>
<dbReference type="Pfam" id="PF07225">
    <property type="entry name" value="NDUF_B4"/>
    <property type="match status" value="1"/>
</dbReference>
<gene>
    <name evidence="18" type="ORF">PODLI_1B018643</name>
</gene>
<keyword evidence="10" id="KW-0249">Electron transport</keyword>
<comment type="subunit">
    <text evidence="4">Complex I is composed of 45 different subunits.</text>
</comment>
<evidence type="ECO:0000256" key="17">
    <source>
        <dbReference type="SAM" id="Phobius"/>
    </source>
</evidence>
<comment type="function">
    <text evidence="1">Accessory subunit of the mitochondrial membrane respiratory chain NADH dehydrogenase (Complex I), that is believed not to be involved in catalysis. Complex I functions in the transfer of electrons from NADH to the respiratory chain. The immediate electron acceptor for the enzyme is believed to be ubiquinone.</text>
</comment>
<dbReference type="AlphaFoldDB" id="A0AA35LIS0"/>
<keyword evidence="9" id="KW-0999">Mitochondrion inner membrane</keyword>
<evidence type="ECO:0000256" key="2">
    <source>
        <dbReference type="ARBA" id="ARBA00004298"/>
    </source>
</evidence>
<comment type="subcellular location">
    <subcellularLocation>
        <location evidence="2">Mitochondrion inner membrane</location>
        <topology evidence="2">Single-pass membrane protein</topology>
        <orientation evidence="2">Matrix side</orientation>
    </subcellularLocation>
</comment>
<keyword evidence="12" id="KW-0496">Mitochondrion</keyword>
<evidence type="ECO:0000256" key="3">
    <source>
        <dbReference type="ARBA" id="ARBA00007260"/>
    </source>
</evidence>
<keyword evidence="7" id="KW-0679">Respiratory chain</keyword>
<dbReference type="Proteomes" id="UP001178461">
    <property type="component" value="Chromosome 17"/>
</dbReference>
<keyword evidence="13 17" id="KW-0472">Membrane</keyword>
<evidence type="ECO:0000256" key="5">
    <source>
        <dbReference type="ARBA" id="ARBA00018681"/>
    </source>
</evidence>
<dbReference type="EMBL" id="OX395142">
    <property type="protein sequence ID" value="CAI5797075.1"/>
    <property type="molecule type" value="Genomic_DNA"/>
</dbReference>
<organism evidence="18 19">
    <name type="scientific">Podarcis lilfordi</name>
    <name type="common">Lilford's wall lizard</name>
    <dbReference type="NCBI Taxonomy" id="74358"/>
    <lineage>
        <taxon>Eukaryota</taxon>
        <taxon>Metazoa</taxon>
        <taxon>Chordata</taxon>
        <taxon>Craniata</taxon>
        <taxon>Vertebrata</taxon>
        <taxon>Euteleostomi</taxon>
        <taxon>Lepidosauria</taxon>
        <taxon>Squamata</taxon>
        <taxon>Bifurcata</taxon>
        <taxon>Unidentata</taxon>
        <taxon>Episquamata</taxon>
        <taxon>Laterata</taxon>
        <taxon>Lacertibaenia</taxon>
        <taxon>Lacertidae</taxon>
        <taxon>Podarcis</taxon>
    </lineage>
</organism>
<dbReference type="PANTHER" id="PTHR15469">
    <property type="entry name" value="NADH-UBIQUINONE OXIDOREDUCTASE B15 SUBUNIT"/>
    <property type="match status" value="1"/>
</dbReference>
<proteinExistence type="inferred from homology"/>
<keyword evidence="19" id="KW-1185">Reference proteome</keyword>
<name>A0AA35LIS0_9SAUR</name>
<evidence type="ECO:0000256" key="13">
    <source>
        <dbReference type="ARBA" id="ARBA00023136"/>
    </source>
</evidence>
<evidence type="ECO:0000256" key="15">
    <source>
        <dbReference type="ARBA" id="ARBA00030987"/>
    </source>
</evidence>
<protein>
    <recommendedName>
        <fullName evidence="5">NADH dehydrogenase [ubiquinone] 1 beta subcomplex subunit 4</fullName>
    </recommendedName>
    <alternativeName>
        <fullName evidence="14">Complex I-B15</fullName>
    </alternativeName>
    <alternativeName>
        <fullName evidence="15">NADH-ubiquinone oxidoreductase B15 subunit</fullName>
    </alternativeName>
</protein>
<evidence type="ECO:0000256" key="16">
    <source>
        <dbReference type="SAM" id="MobiDB-lite"/>
    </source>
</evidence>
<evidence type="ECO:0000256" key="14">
    <source>
        <dbReference type="ARBA" id="ARBA00030212"/>
    </source>
</evidence>
<evidence type="ECO:0000256" key="9">
    <source>
        <dbReference type="ARBA" id="ARBA00022792"/>
    </source>
</evidence>
<keyword evidence="8 17" id="KW-0812">Transmembrane</keyword>
<evidence type="ECO:0000256" key="12">
    <source>
        <dbReference type="ARBA" id="ARBA00023128"/>
    </source>
</evidence>
<dbReference type="GO" id="GO:0005743">
    <property type="term" value="C:mitochondrial inner membrane"/>
    <property type="evidence" value="ECO:0007669"/>
    <property type="project" value="UniProtKB-SubCell"/>
</dbReference>
<sequence>MAEPPYKPAPLFPRPPQLEPAQYDASPRQRAAEAERVAIRSRLKRHYLLELNDPRRTSIDDPAVTRWVYARMYNAYPNFRVTPKTSLLGAAFGLGPIFFWWYVFKTDRDRKEKLIQEGKYERPFPLFY</sequence>
<comment type="similarity">
    <text evidence="3">Belongs to the complex I NDUFB4 subunit family.</text>
</comment>
<evidence type="ECO:0000256" key="7">
    <source>
        <dbReference type="ARBA" id="ARBA00022660"/>
    </source>
</evidence>
<keyword evidence="11 17" id="KW-1133">Transmembrane helix</keyword>
<feature type="transmembrane region" description="Helical" evidence="17">
    <location>
        <begin position="86"/>
        <end position="104"/>
    </location>
</feature>
<reference evidence="18" key="1">
    <citation type="submission" date="2022-12" db="EMBL/GenBank/DDBJ databases">
        <authorList>
            <person name="Alioto T."/>
            <person name="Alioto T."/>
            <person name="Gomez Garrido J."/>
        </authorList>
    </citation>
    <scope>NUCLEOTIDE SEQUENCE</scope>
</reference>
<keyword evidence="6" id="KW-0813">Transport</keyword>
<dbReference type="InterPro" id="IPR009866">
    <property type="entry name" value="NADH_UbQ_OxRdtase_NDUFB4_su"/>
</dbReference>
<evidence type="ECO:0000256" key="4">
    <source>
        <dbReference type="ARBA" id="ARBA00011533"/>
    </source>
</evidence>